<reference evidence="1 2" key="1">
    <citation type="submission" date="2024-10" db="EMBL/GenBank/DDBJ databases">
        <title>The Natural Products Discovery Center: Release of the First 8490 Sequenced Strains for Exploring Actinobacteria Biosynthetic Diversity.</title>
        <authorList>
            <person name="Kalkreuter E."/>
            <person name="Kautsar S.A."/>
            <person name="Yang D."/>
            <person name="Bader C.D."/>
            <person name="Teijaro C.N."/>
            <person name="Fluegel L."/>
            <person name="Davis C.M."/>
            <person name="Simpson J.R."/>
            <person name="Lauterbach L."/>
            <person name="Steele A.D."/>
            <person name="Gui C."/>
            <person name="Meng S."/>
            <person name="Li G."/>
            <person name="Viehrig K."/>
            <person name="Ye F."/>
            <person name="Su P."/>
            <person name="Kiefer A.F."/>
            <person name="Nichols A."/>
            <person name="Cepeda A.J."/>
            <person name="Yan W."/>
            <person name="Fan B."/>
            <person name="Jiang Y."/>
            <person name="Adhikari A."/>
            <person name="Zheng C.-J."/>
            <person name="Schuster L."/>
            <person name="Cowan T.M."/>
            <person name="Smanski M.J."/>
            <person name="Chevrette M.G."/>
            <person name="De Carvalho L.P.S."/>
            <person name="Shen B."/>
        </authorList>
    </citation>
    <scope>NUCLEOTIDE SEQUENCE [LARGE SCALE GENOMIC DNA]</scope>
    <source>
        <strain evidence="1 2">NPDC007066</strain>
    </source>
</reference>
<dbReference type="EMBL" id="JBIAFP010000009">
    <property type="protein sequence ID" value="MFE9226564.1"/>
    <property type="molecule type" value="Genomic_DNA"/>
</dbReference>
<comment type="caution">
    <text evidence="1">The sequence shown here is derived from an EMBL/GenBank/DDBJ whole genome shotgun (WGS) entry which is preliminary data.</text>
</comment>
<proteinExistence type="predicted"/>
<sequence length="118" mass="12896">MLIALVSLRLLPAEELAGDPCPDACVELAFNPTCMSDEADAVVVPEPVRITPADLVRLRVESGLVLGEICAGVQRAESAWRQHLSHWYRDGRLAAEARAPDISLLQRVLDGLRNSVRL</sequence>
<evidence type="ECO:0000313" key="1">
    <source>
        <dbReference type="EMBL" id="MFE9226564.1"/>
    </source>
</evidence>
<name>A0ABW6LHS6_9ACTN</name>
<keyword evidence="2" id="KW-1185">Reference proteome</keyword>
<dbReference type="Proteomes" id="UP001601288">
    <property type="component" value="Unassembled WGS sequence"/>
</dbReference>
<dbReference type="RefSeq" id="WP_358278992.1">
    <property type="nucleotide sequence ID" value="NZ_JBEYGJ010000004.1"/>
</dbReference>
<evidence type="ECO:0000313" key="2">
    <source>
        <dbReference type="Proteomes" id="UP001601288"/>
    </source>
</evidence>
<gene>
    <name evidence="1" type="ORF">ACFYM3_18365</name>
</gene>
<protein>
    <submittedName>
        <fullName evidence="1">Uncharacterized protein</fullName>
    </submittedName>
</protein>
<organism evidence="1 2">
    <name type="scientific">Streptomyces massasporeus</name>
    <dbReference type="NCBI Taxonomy" id="67324"/>
    <lineage>
        <taxon>Bacteria</taxon>
        <taxon>Bacillati</taxon>
        <taxon>Actinomycetota</taxon>
        <taxon>Actinomycetes</taxon>
        <taxon>Kitasatosporales</taxon>
        <taxon>Streptomycetaceae</taxon>
        <taxon>Streptomyces</taxon>
    </lineage>
</organism>
<accession>A0ABW6LHS6</accession>